<keyword evidence="3" id="KW-1185">Reference proteome</keyword>
<dbReference type="Proteomes" id="UP000219452">
    <property type="component" value="Unassembled WGS sequence"/>
</dbReference>
<dbReference type="AlphaFoldDB" id="A0A286GJN0"/>
<organism evidence="2 3">
    <name type="scientific">Spirosoma fluviale</name>
    <dbReference type="NCBI Taxonomy" id="1597977"/>
    <lineage>
        <taxon>Bacteria</taxon>
        <taxon>Pseudomonadati</taxon>
        <taxon>Bacteroidota</taxon>
        <taxon>Cytophagia</taxon>
        <taxon>Cytophagales</taxon>
        <taxon>Cytophagaceae</taxon>
        <taxon>Spirosoma</taxon>
    </lineage>
</organism>
<reference evidence="3" key="1">
    <citation type="submission" date="2017-09" db="EMBL/GenBank/DDBJ databases">
        <authorList>
            <person name="Varghese N."/>
            <person name="Submissions S."/>
        </authorList>
    </citation>
    <scope>NUCLEOTIDE SEQUENCE [LARGE SCALE GENOMIC DNA]</scope>
    <source>
        <strain evidence="3">DSM 29961</strain>
    </source>
</reference>
<sequence length="114" mass="12151">MKWLTTILAFYLLTLSLWPCADEPLPAIGQAGVAMIPSVSTAESTGSHHHEHDACTPFCTCTCCAATITVIPQPSHTLTSLVEIVPIAVAGFSYASAHPLDPITAIWQPPQLRV</sequence>
<feature type="chain" id="PRO_5012357610" description="DUF2946 domain-containing protein" evidence="1">
    <location>
        <begin position="22"/>
        <end position="114"/>
    </location>
</feature>
<dbReference type="EMBL" id="OCNH01000004">
    <property type="protein sequence ID" value="SOD95194.1"/>
    <property type="molecule type" value="Genomic_DNA"/>
</dbReference>
<dbReference type="InterPro" id="IPR046601">
    <property type="entry name" value="DUF6660"/>
</dbReference>
<evidence type="ECO:0008006" key="4">
    <source>
        <dbReference type="Google" id="ProtNLM"/>
    </source>
</evidence>
<feature type="signal peptide" evidence="1">
    <location>
        <begin position="1"/>
        <end position="21"/>
    </location>
</feature>
<dbReference type="RefSeq" id="WP_097129055.1">
    <property type="nucleotide sequence ID" value="NZ_OCNH01000004.1"/>
</dbReference>
<evidence type="ECO:0000313" key="2">
    <source>
        <dbReference type="EMBL" id="SOD95194.1"/>
    </source>
</evidence>
<proteinExistence type="predicted"/>
<name>A0A286GJN0_9BACT</name>
<gene>
    <name evidence="2" type="ORF">SAMN06269250_4774</name>
</gene>
<evidence type="ECO:0000256" key="1">
    <source>
        <dbReference type="SAM" id="SignalP"/>
    </source>
</evidence>
<keyword evidence="1" id="KW-0732">Signal</keyword>
<dbReference type="OrthoDB" id="997115at2"/>
<dbReference type="Pfam" id="PF20365">
    <property type="entry name" value="DUF6660"/>
    <property type="match status" value="1"/>
</dbReference>
<protein>
    <recommendedName>
        <fullName evidence="4">DUF2946 domain-containing protein</fullName>
    </recommendedName>
</protein>
<accession>A0A286GJN0</accession>
<evidence type="ECO:0000313" key="3">
    <source>
        <dbReference type="Proteomes" id="UP000219452"/>
    </source>
</evidence>